<evidence type="ECO:0000256" key="8">
    <source>
        <dbReference type="PROSITE-ProRule" id="PRU00169"/>
    </source>
</evidence>
<keyword evidence="2 8" id="KW-0597">Phosphoprotein</keyword>
<comment type="function">
    <text evidence="7">May play the central regulatory role in sporulation. It may be an element of the effector pathway responsible for the activation of sporulation genes in response to nutritional stress. Spo0A may act in concert with spo0H (a sigma factor) to control the expression of some genes that are critical to the sporulation process.</text>
</comment>
<evidence type="ECO:0000256" key="3">
    <source>
        <dbReference type="ARBA" id="ARBA00023012"/>
    </source>
</evidence>
<dbReference type="Proteomes" id="UP000037175">
    <property type="component" value="Unassembled WGS sequence"/>
</dbReference>
<dbReference type="FunFam" id="1.10.10.10:FF:000005">
    <property type="entry name" value="Two-component system response regulator"/>
    <property type="match status" value="1"/>
</dbReference>
<evidence type="ECO:0000313" key="13">
    <source>
        <dbReference type="Proteomes" id="UP000037175"/>
    </source>
</evidence>
<comment type="caution">
    <text evidence="12">The sequence shown here is derived from an EMBL/GenBank/DDBJ whole genome shotgun (WGS) entry which is preliminary data.</text>
</comment>
<gene>
    <name evidence="12" type="ORF">Tfer_1700</name>
</gene>
<dbReference type="CDD" id="cd00383">
    <property type="entry name" value="trans_reg_C"/>
    <property type="match status" value="1"/>
</dbReference>
<dbReference type="GO" id="GO:0000976">
    <property type="term" value="F:transcription cis-regulatory region binding"/>
    <property type="evidence" value="ECO:0007669"/>
    <property type="project" value="TreeGrafter"/>
</dbReference>
<feature type="domain" description="Response regulatory" evidence="10">
    <location>
        <begin position="2"/>
        <end position="116"/>
    </location>
</feature>
<evidence type="ECO:0000313" key="12">
    <source>
        <dbReference type="EMBL" id="KNZ69679.1"/>
    </source>
</evidence>
<dbReference type="EMBL" id="LGTE01000010">
    <property type="protein sequence ID" value="KNZ69679.1"/>
    <property type="molecule type" value="Genomic_DNA"/>
</dbReference>
<dbReference type="RefSeq" id="WP_052217938.1">
    <property type="nucleotide sequence ID" value="NZ_LGTE01000010.1"/>
</dbReference>
<dbReference type="InterPro" id="IPR001789">
    <property type="entry name" value="Sig_transdc_resp-reg_receiver"/>
</dbReference>
<evidence type="ECO:0000256" key="1">
    <source>
        <dbReference type="ARBA" id="ARBA00018672"/>
    </source>
</evidence>
<dbReference type="CDD" id="cd19935">
    <property type="entry name" value="REC_OmpR_CusR-like"/>
    <property type="match status" value="1"/>
</dbReference>
<evidence type="ECO:0000256" key="4">
    <source>
        <dbReference type="ARBA" id="ARBA00023015"/>
    </source>
</evidence>
<reference evidence="13" key="1">
    <citation type="submission" date="2015-07" db="EMBL/GenBank/DDBJ databases">
        <title>Complete Genome of Thermincola ferriacetica strain Z-0001T.</title>
        <authorList>
            <person name="Lusk B."/>
            <person name="Badalamenti J.P."/>
            <person name="Parameswaran P."/>
            <person name="Bond D.R."/>
            <person name="Torres C.I."/>
        </authorList>
    </citation>
    <scope>NUCLEOTIDE SEQUENCE [LARGE SCALE GENOMIC DNA]</scope>
    <source>
        <strain evidence="13">Z-0001</strain>
    </source>
</reference>
<protein>
    <recommendedName>
        <fullName evidence="1">Stage 0 sporulation protein A homolog</fullName>
    </recommendedName>
</protein>
<organism evidence="12 13">
    <name type="scientific">Thermincola ferriacetica</name>
    <dbReference type="NCBI Taxonomy" id="281456"/>
    <lineage>
        <taxon>Bacteria</taxon>
        <taxon>Bacillati</taxon>
        <taxon>Bacillota</taxon>
        <taxon>Clostridia</taxon>
        <taxon>Eubacteriales</taxon>
        <taxon>Thermincolaceae</taxon>
        <taxon>Thermincola</taxon>
    </lineage>
</organism>
<dbReference type="GO" id="GO:0000156">
    <property type="term" value="F:phosphorelay response regulator activity"/>
    <property type="evidence" value="ECO:0007669"/>
    <property type="project" value="TreeGrafter"/>
</dbReference>
<evidence type="ECO:0000256" key="7">
    <source>
        <dbReference type="ARBA" id="ARBA00024867"/>
    </source>
</evidence>
<dbReference type="SUPFAM" id="SSF52172">
    <property type="entry name" value="CheY-like"/>
    <property type="match status" value="1"/>
</dbReference>
<dbReference type="InterPro" id="IPR001867">
    <property type="entry name" value="OmpR/PhoB-type_DNA-bd"/>
</dbReference>
<dbReference type="PANTHER" id="PTHR48111">
    <property type="entry name" value="REGULATOR OF RPOS"/>
    <property type="match status" value="1"/>
</dbReference>
<keyword evidence="13" id="KW-1185">Reference proteome</keyword>
<keyword evidence="5 9" id="KW-0238">DNA-binding</keyword>
<feature type="DNA-binding region" description="OmpR/PhoB-type" evidence="9">
    <location>
        <begin position="124"/>
        <end position="222"/>
    </location>
</feature>
<name>A0A0L6W3K9_9FIRM</name>
<keyword evidence="6" id="KW-0804">Transcription</keyword>
<keyword evidence="3" id="KW-0902">Two-component regulatory system</keyword>
<keyword evidence="4" id="KW-0805">Transcription regulation</keyword>
<feature type="modified residue" description="4-aspartylphosphate" evidence="8">
    <location>
        <position position="51"/>
    </location>
</feature>
<dbReference type="SMART" id="SM00862">
    <property type="entry name" value="Trans_reg_C"/>
    <property type="match status" value="1"/>
</dbReference>
<proteinExistence type="predicted"/>
<dbReference type="FunFam" id="3.40.50.2300:FF:000001">
    <property type="entry name" value="DNA-binding response regulator PhoB"/>
    <property type="match status" value="1"/>
</dbReference>
<sequence precursor="true">MRILVVEDEKRIASFIKRGLEEETYAVDVAYDGEEGLNWINSFSYDLIIMDILMPKMDGITLCKTVRDRGIGTPVLMLTAMDAVDDRVEGLDAGADDYLVKPFAFKELLARIRALARRCTEGKGNILSVADLKLDLVSRRTFRNGQEIELTNREFALLELLMRNAGQVLSRTIIAEHIWDYNFFNQSNIVDVYIRQIRKKVDEAFSEKLIHTVRGSGYKIQGGNNK</sequence>
<evidence type="ECO:0000256" key="6">
    <source>
        <dbReference type="ARBA" id="ARBA00023163"/>
    </source>
</evidence>
<dbReference type="PROSITE" id="PS50110">
    <property type="entry name" value="RESPONSE_REGULATORY"/>
    <property type="match status" value="1"/>
</dbReference>
<evidence type="ECO:0000259" key="11">
    <source>
        <dbReference type="PROSITE" id="PS51755"/>
    </source>
</evidence>
<dbReference type="SMART" id="SM00448">
    <property type="entry name" value="REC"/>
    <property type="match status" value="1"/>
</dbReference>
<dbReference type="GO" id="GO:0006355">
    <property type="term" value="P:regulation of DNA-templated transcription"/>
    <property type="evidence" value="ECO:0007669"/>
    <property type="project" value="InterPro"/>
</dbReference>
<dbReference type="Pfam" id="PF00072">
    <property type="entry name" value="Response_reg"/>
    <property type="match status" value="1"/>
</dbReference>
<dbReference type="Gene3D" id="1.10.10.10">
    <property type="entry name" value="Winged helix-like DNA-binding domain superfamily/Winged helix DNA-binding domain"/>
    <property type="match status" value="1"/>
</dbReference>
<evidence type="ECO:0000256" key="2">
    <source>
        <dbReference type="ARBA" id="ARBA00022553"/>
    </source>
</evidence>
<evidence type="ECO:0000256" key="5">
    <source>
        <dbReference type="ARBA" id="ARBA00023125"/>
    </source>
</evidence>
<evidence type="ECO:0000259" key="10">
    <source>
        <dbReference type="PROSITE" id="PS50110"/>
    </source>
</evidence>
<dbReference type="AlphaFoldDB" id="A0A0L6W3K9"/>
<dbReference type="GO" id="GO:0005829">
    <property type="term" value="C:cytosol"/>
    <property type="evidence" value="ECO:0007669"/>
    <property type="project" value="TreeGrafter"/>
</dbReference>
<dbReference type="Gene3D" id="6.10.250.690">
    <property type="match status" value="1"/>
</dbReference>
<dbReference type="GO" id="GO:0032993">
    <property type="term" value="C:protein-DNA complex"/>
    <property type="evidence" value="ECO:0007669"/>
    <property type="project" value="TreeGrafter"/>
</dbReference>
<dbReference type="PANTHER" id="PTHR48111:SF22">
    <property type="entry name" value="REGULATOR OF RPOS"/>
    <property type="match status" value="1"/>
</dbReference>
<dbReference type="InterPro" id="IPR011006">
    <property type="entry name" value="CheY-like_superfamily"/>
</dbReference>
<dbReference type="InterPro" id="IPR039420">
    <property type="entry name" value="WalR-like"/>
</dbReference>
<dbReference type="InterPro" id="IPR036388">
    <property type="entry name" value="WH-like_DNA-bd_sf"/>
</dbReference>
<accession>A0A0L6W3K9</accession>
<dbReference type="Gene3D" id="3.40.50.2300">
    <property type="match status" value="1"/>
</dbReference>
<dbReference type="Pfam" id="PF00486">
    <property type="entry name" value="Trans_reg_C"/>
    <property type="match status" value="1"/>
</dbReference>
<dbReference type="PATRIC" id="fig|281456.6.peg.1816"/>
<dbReference type="PROSITE" id="PS51755">
    <property type="entry name" value="OMPR_PHOB"/>
    <property type="match status" value="1"/>
</dbReference>
<evidence type="ECO:0000256" key="9">
    <source>
        <dbReference type="PROSITE-ProRule" id="PRU01091"/>
    </source>
</evidence>
<feature type="domain" description="OmpR/PhoB-type" evidence="11">
    <location>
        <begin position="124"/>
        <end position="222"/>
    </location>
</feature>